<dbReference type="PANTHER" id="PTHR43353">
    <property type="entry name" value="SUCCINATE-SEMIALDEHYDE DEHYDROGENASE, MITOCHONDRIAL"/>
    <property type="match status" value="1"/>
</dbReference>
<dbReference type="SUPFAM" id="SSF53720">
    <property type="entry name" value="ALDH-like"/>
    <property type="match status" value="1"/>
</dbReference>
<dbReference type="Proteomes" id="UP001164390">
    <property type="component" value="Chromosome"/>
</dbReference>
<dbReference type="Gene3D" id="3.40.309.10">
    <property type="entry name" value="Aldehyde Dehydrogenase, Chain A, domain 2"/>
    <property type="match status" value="1"/>
</dbReference>
<organism evidence="4 5">
    <name type="scientific">Solicola gregarius</name>
    <dbReference type="NCBI Taxonomy" id="2908642"/>
    <lineage>
        <taxon>Bacteria</taxon>
        <taxon>Bacillati</taxon>
        <taxon>Actinomycetota</taxon>
        <taxon>Actinomycetes</taxon>
        <taxon>Propionibacteriales</taxon>
        <taxon>Nocardioidaceae</taxon>
        <taxon>Solicola</taxon>
    </lineage>
</organism>
<feature type="region of interest" description="Disordered" evidence="2">
    <location>
        <begin position="1"/>
        <end position="20"/>
    </location>
</feature>
<feature type="compositionally biased region" description="Basic and acidic residues" evidence="2">
    <location>
        <begin position="1"/>
        <end position="10"/>
    </location>
</feature>
<dbReference type="Gene3D" id="3.40.605.10">
    <property type="entry name" value="Aldehyde Dehydrogenase, Chain A, domain 1"/>
    <property type="match status" value="1"/>
</dbReference>
<keyword evidence="1" id="KW-0560">Oxidoreductase</keyword>
<dbReference type="Pfam" id="PF00171">
    <property type="entry name" value="Aldedh"/>
    <property type="match status" value="1"/>
</dbReference>
<evidence type="ECO:0000259" key="3">
    <source>
        <dbReference type="Pfam" id="PF00171"/>
    </source>
</evidence>
<evidence type="ECO:0000313" key="5">
    <source>
        <dbReference type="Proteomes" id="UP001164390"/>
    </source>
</evidence>
<reference evidence="4" key="1">
    <citation type="submission" date="2022-01" db="EMBL/GenBank/DDBJ databases">
        <title>Nocardioidaceae gen. sp. A5X3R13.</title>
        <authorList>
            <person name="Lopez Marin M.A."/>
            <person name="Uhlik O."/>
        </authorList>
    </citation>
    <scope>NUCLEOTIDE SEQUENCE</scope>
    <source>
        <strain evidence="4">A5X3R13</strain>
    </source>
</reference>
<proteinExistence type="predicted"/>
<evidence type="ECO:0000313" key="4">
    <source>
        <dbReference type="EMBL" id="UYM07575.1"/>
    </source>
</evidence>
<dbReference type="RefSeq" id="WP_271636551.1">
    <property type="nucleotide sequence ID" value="NZ_CP094970.1"/>
</dbReference>
<gene>
    <name evidence="4" type="ORF">L0C25_11030</name>
</gene>
<sequence>MTVEVSRDPRTGSANGEVATTETAEVPVVVAVAAEAAPTLARTSPAERRAWSYAVADALENASGELVDVADAETGLGETRLAGEVARVAGQLRFYADVAVEGSYLGVTIDRATDTSPSLARVRVPLGPVAVFGASNFPFAFGLLGNDTASALAAGCPVVAKGHPAHPRVSARLAAIATAALAEAGAPDGTFAMVSGFDAGVALVREPRTAAVAFTGSQRGGLALWRAAAEREVVIPVFAEMGTVNPAVVTAAATARLAEIASGFVGSFTLGTGQFCTKPGLLLVPAGYGAARVVGDALEASASASAPAGWSLTEQIATSAAAGVAELTEAGAGIVAQVAGPDAGWSVASTVLSVPIDALRAGSRLLEECFGPVALVAEYDGDEDLTRTLHELQGSLAASVMSGGADDSDVPRLLTMLAAKVGRVAVDDWPTGVAYTWAQHHGGPWPSTSVPSATSVGAAALDRFVRPVAYQSVPDHALPTALQGANPWRLPRRVDGVPESVEG</sequence>
<dbReference type="InterPro" id="IPR050740">
    <property type="entry name" value="Aldehyde_DH_Superfamily"/>
</dbReference>
<accession>A0AA46YM24</accession>
<name>A0AA46YM24_9ACTN</name>
<evidence type="ECO:0000256" key="2">
    <source>
        <dbReference type="SAM" id="MobiDB-lite"/>
    </source>
</evidence>
<keyword evidence="5" id="KW-1185">Reference proteome</keyword>
<dbReference type="AlphaFoldDB" id="A0AA46YM24"/>
<dbReference type="GO" id="GO:0016620">
    <property type="term" value="F:oxidoreductase activity, acting on the aldehyde or oxo group of donors, NAD or NADP as acceptor"/>
    <property type="evidence" value="ECO:0007669"/>
    <property type="project" value="InterPro"/>
</dbReference>
<evidence type="ECO:0000256" key="1">
    <source>
        <dbReference type="ARBA" id="ARBA00023002"/>
    </source>
</evidence>
<dbReference type="EMBL" id="CP094970">
    <property type="protein sequence ID" value="UYM07575.1"/>
    <property type="molecule type" value="Genomic_DNA"/>
</dbReference>
<dbReference type="InterPro" id="IPR015590">
    <property type="entry name" value="Aldehyde_DH_dom"/>
</dbReference>
<dbReference type="KEGG" id="sgrg:L0C25_11030"/>
<dbReference type="PANTHER" id="PTHR43353:SF3">
    <property type="entry name" value="ALDEHYDE DEHYDROGENASE-RELATED"/>
    <property type="match status" value="1"/>
</dbReference>
<protein>
    <submittedName>
        <fullName evidence="4">Aldehyde dehydrogenase family protein</fullName>
    </submittedName>
</protein>
<dbReference type="InterPro" id="IPR016161">
    <property type="entry name" value="Ald_DH/histidinol_DH"/>
</dbReference>
<dbReference type="InterPro" id="IPR016163">
    <property type="entry name" value="Ald_DH_C"/>
</dbReference>
<dbReference type="InterPro" id="IPR016162">
    <property type="entry name" value="Ald_DH_N"/>
</dbReference>
<feature type="domain" description="Aldehyde dehydrogenase" evidence="3">
    <location>
        <begin position="7"/>
        <end position="443"/>
    </location>
</feature>